<evidence type="ECO:0000313" key="4">
    <source>
        <dbReference type="Proteomes" id="UP000248291"/>
    </source>
</evidence>
<comment type="caution">
    <text evidence="1">The sequence shown here is derived from an EMBL/GenBank/DDBJ whole genome shotgun (WGS) entry which is preliminary data.</text>
</comment>
<evidence type="ECO:0000313" key="1">
    <source>
        <dbReference type="EMBL" id="GBH09179.1"/>
    </source>
</evidence>
<proteinExistence type="predicted"/>
<dbReference type="AlphaFoldDB" id="A0A2V0QV64"/>
<dbReference type="Proteomes" id="UP000247480">
    <property type="component" value="Unassembled WGS sequence"/>
</dbReference>
<name>A0A2V0QV64_PSESF</name>
<reference evidence="1 3" key="1">
    <citation type="submission" date="2018-04" db="EMBL/GenBank/DDBJ databases">
        <title>Draft genome sequence of Pseudomonas syringae pv. actinidiae biovar 1 strains isolated from kiwifruit in Kagawa prefecture.</title>
        <authorList>
            <person name="Tabuchi M."/>
            <person name="Saito M."/>
            <person name="Fujiwara S."/>
            <person name="Sasa N."/>
            <person name="Akimitsu K."/>
            <person name="Gomi K."/>
            <person name="Konishi-Sugita S."/>
            <person name="Hamano K."/>
            <person name="Kataoka I."/>
        </authorList>
    </citation>
    <scope>NUCLEOTIDE SEQUENCE [LARGE SCALE GENOMIC DNA]</scope>
    <source>
        <strain evidence="1 3">MAFF212206</strain>
    </source>
</reference>
<reference evidence="2 4" key="2">
    <citation type="submission" date="2018-04" db="EMBL/GenBank/DDBJ databases">
        <title>Draft genome sequence of Pseudomonas syringae pv. actinidiae biovar 3 strains isolated from kiwifruit in Kagawa prefecture.</title>
        <authorList>
            <person name="Tabuchi M."/>
            <person name="Saito M."/>
            <person name="Fujiwara S."/>
            <person name="Sasa N."/>
            <person name="Akimitsu K."/>
            <person name="Gomi K."/>
            <person name="Konishi-Sugita S."/>
            <person name="Hamano K."/>
            <person name="Kataoka I."/>
        </authorList>
    </citation>
    <scope>NUCLEOTIDE SEQUENCE [LARGE SCALE GENOMIC DNA]</scope>
    <source>
        <strain evidence="2 4">MAFF212211</strain>
    </source>
</reference>
<dbReference type="Proteomes" id="UP000248291">
    <property type="component" value="Unassembled WGS sequence"/>
</dbReference>
<evidence type="ECO:0000313" key="3">
    <source>
        <dbReference type="Proteomes" id="UP000247480"/>
    </source>
</evidence>
<dbReference type="EMBL" id="BGJZ01000118">
    <property type="protein sequence ID" value="GBH09179.1"/>
    <property type="molecule type" value="Genomic_DNA"/>
</dbReference>
<sequence>MWAPWSRHAIAACGRGVTKLKKIPILVCQTIPSFIQENVLMPWRKPASLSCKRHQRIQ</sequence>
<gene>
    <name evidence="1" type="ORF">KPSA1_02573</name>
    <name evidence="2" type="ORF">KPSA3_02857</name>
</gene>
<dbReference type="EMBL" id="BGKA01000093">
    <property type="protein sequence ID" value="GBH16899.1"/>
    <property type="molecule type" value="Genomic_DNA"/>
</dbReference>
<accession>A0A2V0QV64</accession>
<organism evidence="1 3">
    <name type="scientific">Pseudomonas syringae pv. actinidiae</name>
    <dbReference type="NCBI Taxonomy" id="103796"/>
    <lineage>
        <taxon>Bacteria</taxon>
        <taxon>Pseudomonadati</taxon>
        <taxon>Pseudomonadota</taxon>
        <taxon>Gammaproteobacteria</taxon>
        <taxon>Pseudomonadales</taxon>
        <taxon>Pseudomonadaceae</taxon>
        <taxon>Pseudomonas</taxon>
        <taxon>Pseudomonas syringae</taxon>
    </lineage>
</organism>
<protein>
    <submittedName>
        <fullName evidence="1">Uncharacterized protein</fullName>
    </submittedName>
</protein>
<evidence type="ECO:0000313" key="2">
    <source>
        <dbReference type="EMBL" id="GBH16899.1"/>
    </source>
</evidence>